<name>A0AB39NEF9_9ACTN</name>
<feature type="region of interest" description="Disordered" evidence="1">
    <location>
        <begin position="1"/>
        <end position="23"/>
    </location>
</feature>
<keyword evidence="2" id="KW-0472">Membrane</keyword>
<feature type="transmembrane region" description="Helical" evidence="2">
    <location>
        <begin position="58"/>
        <end position="81"/>
    </location>
</feature>
<organism evidence="3">
    <name type="scientific">Streptomyces sp. R11</name>
    <dbReference type="NCBI Taxonomy" id="3238625"/>
    <lineage>
        <taxon>Bacteria</taxon>
        <taxon>Bacillati</taxon>
        <taxon>Actinomycetota</taxon>
        <taxon>Actinomycetes</taxon>
        <taxon>Kitasatosporales</taxon>
        <taxon>Streptomycetaceae</taxon>
        <taxon>Streptomyces</taxon>
    </lineage>
</organism>
<dbReference type="RefSeq" id="WP_369275802.1">
    <property type="nucleotide sequence ID" value="NZ_CP163432.1"/>
</dbReference>
<evidence type="ECO:0000313" key="3">
    <source>
        <dbReference type="EMBL" id="XDQ15876.1"/>
    </source>
</evidence>
<proteinExistence type="predicted"/>
<sequence length="101" mass="9939">MGIEPNAAVPAAAAADPAASSTDNAPAHAYGRFGMPHALMIATCIVTAAILAPRDMTVADVLLLIAGAGGTGAAIVLAVVTGSRRVGRIGRIARAYLSSGN</sequence>
<keyword evidence="2" id="KW-0812">Transmembrane</keyword>
<protein>
    <submittedName>
        <fullName evidence="3">Uncharacterized protein</fullName>
    </submittedName>
</protein>
<evidence type="ECO:0000256" key="1">
    <source>
        <dbReference type="SAM" id="MobiDB-lite"/>
    </source>
</evidence>
<keyword evidence="2" id="KW-1133">Transmembrane helix</keyword>
<reference evidence="3" key="1">
    <citation type="submission" date="2024-07" db="EMBL/GenBank/DDBJ databases">
        <authorList>
            <person name="Yu S.T."/>
        </authorList>
    </citation>
    <scope>NUCLEOTIDE SEQUENCE</scope>
    <source>
        <strain evidence="3">R11</strain>
    </source>
</reference>
<dbReference type="EMBL" id="CP163432">
    <property type="protein sequence ID" value="XDQ15876.1"/>
    <property type="molecule type" value="Genomic_DNA"/>
</dbReference>
<feature type="transmembrane region" description="Helical" evidence="2">
    <location>
        <begin position="33"/>
        <end position="52"/>
    </location>
</feature>
<accession>A0AB39NEF9</accession>
<dbReference type="AlphaFoldDB" id="A0AB39NEF9"/>
<gene>
    <name evidence="3" type="ORF">AB5J55_42895</name>
</gene>
<evidence type="ECO:0000256" key="2">
    <source>
        <dbReference type="SAM" id="Phobius"/>
    </source>
</evidence>